<evidence type="ECO:0000259" key="2">
    <source>
        <dbReference type="Pfam" id="PF13556"/>
    </source>
</evidence>
<feature type="region of interest" description="Disordered" evidence="1">
    <location>
        <begin position="65"/>
        <end position="91"/>
    </location>
</feature>
<gene>
    <name evidence="4" type="ORF">JD292_07060</name>
</gene>
<organism evidence="4 5">
    <name type="scientific">Leucobacter edaphi</name>
    <dbReference type="NCBI Taxonomy" id="2796472"/>
    <lineage>
        <taxon>Bacteria</taxon>
        <taxon>Bacillati</taxon>
        <taxon>Actinomycetota</taxon>
        <taxon>Actinomycetes</taxon>
        <taxon>Micrococcales</taxon>
        <taxon>Microbacteriaceae</taxon>
        <taxon>Leucobacter</taxon>
    </lineage>
</organism>
<sequence>MSPSDWSDLLARVRADIPVLLTEFLAELAASPGYERGPVPADDLERTALQAFDVFLARLAAPEGRSTGSEIHPADPADPADPAPGFPESLGRRRARQGVPLPVLSEGVRINFRLLWRALHRAAEPDLIDVLARNGERIITVVEGYATEVQAAYLDEAQIMAQFHRTARERALAELFSGTAGEPERAVAAETLGLPVDGEFELLAVPRTDLPDAVASARGSAGVFSYEDGDLLFVFRQRRGEADWAIARLPIHAAYISRVYGVGALAHASRLARRLCEAEVRTGVATLRSAFPALLGEELGRLVAGFEGEVLGRWRSTDPGERARLRETVDAFLRSGSVKEAGEELFLHRNTVFKRLRSFEDVTGLDVTIPRDATIALVLLSAPGADGDDAAGPPPSSGASAHF</sequence>
<evidence type="ECO:0000256" key="1">
    <source>
        <dbReference type="SAM" id="MobiDB-lite"/>
    </source>
</evidence>
<dbReference type="PANTHER" id="PTHR33744:SF1">
    <property type="entry name" value="DNA-BINDING TRANSCRIPTIONAL ACTIVATOR ADER"/>
    <property type="match status" value="1"/>
</dbReference>
<dbReference type="EMBL" id="JAEHOI010000006">
    <property type="protein sequence ID" value="MBK0421830.1"/>
    <property type="molecule type" value="Genomic_DNA"/>
</dbReference>
<dbReference type="InterPro" id="IPR025751">
    <property type="entry name" value="RsbRD_N_dom"/>
</dbReference>
<dbReference type="InterPro" id="IPR025736">
    <property type="entry name" value="PucR_C-HTH_dom"/>
</dbReference>
<dbReference type="Pfam" id="PF14361">
    <property type="entry name" value="RsbRD_N"/>
    <property type="match status" value="1"/>
</dbReference>
<feature type="domain" description="RsbT co-antagonist protein RsbRD N-terminal" evidence="3">
    <location>
        <begin position="21"/>
        <end position="168"/>
    </location>
</feature>
<dbReference type="RefSeq" id="WP_200132045.1">
    <property type="nucleotide sequence ID" value="NZ_JAEHOI010000006.1"/>
</dbReference>
<dbReference type="InterPro" id="IPR042070">
    <property type="entry name" value="PucR_C-HTH_sf"/>
</dbReference>
<protein>
    <submittedName>
        <fullName evidence="4">Helix-turn-helix domain-containing protein</fullName>
    </submittedName>
</protein>
<keyword evidence="5" id="KW-1185">Reference proteome</keyword>
<proteinExistence type="predicted"/>
<dbReference type="AlphaFoldDB" id="A0A934QBX1"/>
<dbReference type="PANTHER" id="PTHR33744">
    <property type="entry name" value="CARBOHYDRATE DIACID REGULATOR"/>
    <property type="match status" value="1"/>
</dbReference>
<evidence type="ECO:0000313" key="5">
    <source>
        <dbReference type="Proteomes" id="UP000618733"/>
    </source>
</evidence>
<dbReference type="Proteomes" id="UP000618733">
    <property type="component" value="Unassembled WGS sequence"/>
</dbReference>
<dbReference type="InterPro" id="IPR051448">
    <property type="entry name" value="CdaR-like_regulators"/>
</dbReference>
<evidence type="ECO:0000259" key="3">
    <source>
        <dbReference type="Pfam" id="PF14361"/>
    </source>
</evidence>
<name>A0A934QBX1_9MICO</name>
<accession>A0A934QBX1</accession>
<comment type="caution">
    <text evidence="4">The sequence shown here is derived from an EMBL/GenBank/DDBJ whole genome shotgun (WGS) entry which is preliminary data.</text>
</comment>
<dbReference type="Gene3D" id="1.10.10.2840">
    <property type="entry name" value="PucR C-terminal helix-turn-helix domain"/>
    <property type="match status" value="1"/>
</dbReference>
<reference evidence="4" key="1">
    <citation type="submission" date="2020-12" db="EMBL/GenBank/DDBJ databases">
        <title>Leucobacter sp. CAS2, isolated from Chromium sludge.</title>
        <authorList>
            <person name="Xu Z."/>
        </authorList>
    </citation>
    <scope>NUCLEOTIDE SEQUENCE</scope>
    <source>
        <strain evidence="4">CSA2</strain>
    </source>
</reference>
<dbReference type="Pfam" id="PF13556">
    <property type="entry name" value="HTH_30"/>
    <property type="match status" value="1"/>
</dbReference>
<feature type="domain" description="PucR C-terminal helix-turn-helix" evidence="2">
    <location>
        <begin position="325"/>
        <end position="374"/>
    </location>
</feature>
<evidence type="ECO:0000313" key="4">
    <source>
        <dbReference type="EMBL" id="MBK0421830.1"/>
    </source>
</evidence>